<accession>A0A0J1FTD2</accession>
<evidence type="ECO:0008006" key="4">
    <source>
        <dbReference type="Google" id="ProtNLM"/>
    </source>
</evidence>
<feature type="transmembrane region" description="Helical" evidence="1">
    <location>
        <begin position="40"/>
        <end position="66"/>
    </location>
</feature>
<proteinExistence type="predicted"/>
<reference evidence="2 3" key="1">
    <citation type="submission" date="2015-06" db="EMBL/GenBank/DDBJ databases">
        <title>Draft genome of the moderately acidophilic sulfate reducer Candidatus Desulfosporosinus acididurans strain M1.</title>
        <authorList>
            <person name="Poehlein A."/>
            <person name="Petzsch P."/>
            <person name="Johnson B.D."/>
            <person name="Schloemann M."/>
            <person name="Daniel R."/>
            <person name="Muehling M."/>
        </authorList>
    </citation>
    <scope>NUCLEOTIDE SEQUENCE [LARGE SCALE GENOMIC DNA]</scope>
    <source>
        <strain evidence="2 3">M1</strain>
    </source>
</reference>
<dbReference type="EMBL" id="LDZY01000005">
    <property type="protein sequence ID" value="KLU66248.1"/>
    <property type="molecule type" value="Genomic_DNA"/>
</dbReference>
<dbReference type="RefSeq" id="WP_047809541.1">
    <property type="nucleotide sequence ID" value="NZ_LDZY01000005.1"/>
</dbReference>
<dbReference type="Proteomes" id="UP000036356">
    <property type="component" value="Unassembled WGS sequence"/>
</dbReference>
<feature type="transmembrane region" description="Helical" evidence="1">
    <location>
        <begin position="135"/>
        <end position="155"/>
    </location>
</feature>
<name>A0A0J1FTD2_9FIRM</name>
<keyword evidence="3" id="KW-1185">Reference proteome</keyword>
<keyword evidence="1" id="KW-0812">Transmembrane</keyword>
<dbReference type="PATRIC" id="fig|476652.3.peg.1702"/>
<gene>
    <name evidence="2" type="ORF">DEAC_c16470</name>
</gene>
<dbReference type="AlphaFoldDB" id="A0A0J1FTD2"/>
<evidence type="ECO:0000313" key="3">
    <source>
        <dbReference type="Proteomes" id="UP000036356"/>
    </source>
</evidence>
<keyword evidence="1" id="KW-1133">Transmembrane helix</keyword>
<comment type="caution">
    <text evidence="2">The sequence shown here is derived from an EMBL/GenBank/DDBJ whole genome shotgun (WGS) entry which is preliminary data.</text>
</comment>
<feature type="transmembrane region" description="Helical" evidence="1">
    <location>
        <begin position="167"/>
        <end position="186"/>
    </location>
</feature>
<feature type="transmembrane region" description="Helical" evidence="1">
    <location>
        <begin position="12"/>
        <end position="34"/>
    </location>
</feature>
<evidence type="ECO:0000313" key="2">
    <source>
        <dbReference type="EMBL" id="KLU66248.1"/>
    </source>
</evidence>
<sequence length="204" mass="21617">MAVRKRKSLKHLSFVFIGSFLIAAVVGVSSELLIRKTSSLWVAAFLLLTVIGVHIVFDIIGIAATAAQEAPHHARAANRVQGARQTVFLVRHADLVANMANDVVGDVTGTLSGVLAAAIVIDIVRLYPNFGTKEIWLTTIILALVASITVTGKAIGKSLAIQEANTIIAWVGSVIAAFEQITGWNLTGANKRGGKKDGTTRKNP</sequence>
<evidence type="ECO:0000256" key="1">
    <source>
        <dbReference type="SAM" id="Phobius"/>
    </source>
</evidence>
<organism evidence="2 3">
    <name type="scientific">Desulfosporosinus acididurans</name>
    <dbReference type="NCBI Taxonomy" id="476652"/>
    <lineage>
        <taxon>Bacteria</taxon>
        <taxon>Bacillati</taxon>
        <taxon>Bacillota</taxon>
        <taxon>Clostridia</taxon>
        <taxon>Eubacteriales</taxon>
        <taxon>Desulfitobacteriaceae</taxon>
        <taxon>Desulfosporosinus</taxon>
    </lineage>
</organism>
<protein>
    <recommendedName>
        <fullName evidence="4">CNNM transmembrane domain-containing protein</fullName>
    </recommendedName>
</protein>
<keyword evidence="1" id="KW-0472">Membrane</keyword>
<dbReference type="STRING" id="476652.DEAC_c16470"/>